<gene>
    <name evidence="1" type="ORF">SAMN05216354_1833</name>
</gene>
<dbReference type="AlphaFoldDB" id="A0A1H5VA18"/>
<dbReference type="Proteomes" id="UP000236735">
    <property type="component" value="Unassembled WGS sequence"/>
</dbReference>
<name>A0A1H5VA18_XYLRU</name>
<dbReference type="RefSeq" id="WP_146063137.1">
    <property type="nucleotide sequence ID" value="NZ_FNUV01000004.1"/>
</dbReference>
<sequence length="112" mass="13415">MKTILDLSSEKAFRYFMERENYCTQELPVYINFKPVLDFMEKTLENVTEEEVLDGVKPWHRMILREWRLTTSRRWVLKRYKESSPGCEGWGMIGFRGGSMGTQRVLRGWREA</sequence>
<dbReference type="EMBL" id="FNUV01000004">
    <property type="protein sequence ID" value="SEF84060.1"/>
    <property type="molecule type" value="Genomic_DNA"/>
</dbReference>
<proteinExistence type="predicted"/>
<reference evidence="1 2" key="1">
    <citation type="submission" date="2016-10" db="EMBL/GenBank/DDBJ databases">
        <authorList>
            <person name="de Groot N.N."/>
        </authorList>
    </citation>
    <scope>NUCLEOTIDE SEQUENCE [LARGE SCALE GENOMIC DNA]</scope>
    <source>
        <strain evidence="1 2">AR32</strain>
    </source>
</reference>
<evidence type="ECO:0000313" key="2">
    <source>
        <dbReference type="Proteomes" id="UP000236735"/>
    </source>
</evidence>
<protein>
    <submittedName>
        <fullName evidence="1">Uncharacterized protein</fullName>
    </submittedName>
</protein>
<accession>A0A1H5VA18</accession>
<organism evidence="1 2">
    <name type="scientific">Xylanibacter ruminicola</name>
    <name type="common">Prevotella ruminicola</name>
    <dbReference type="NCBI Taxonomy" id="839"/>
    <lineage>
        <taxon>Bacteria</taxon>
        <taxon>Pseudomonadati</taxon>
        <taxon>Bacteroidota</taxon>
        <taxon>Bacteroidia</taxon>
        <taxon>Bacteroidales</taxon>
        <taxon>Prevotellaceae</taxon>
        <taxon>Xylanibacter</taxon>
    </lineage>
</organism>
<evidence type="ECO:0000313" key="1">
    <source>
        <dbReference type="EMBL" id="SEF84060.1"/>
    </source>
</evidence>